<accession>A0A7L4ZYF8</accession>
<evidence type="ECO:0000256" key="1">
    <source>
        <dbReference type="ARBA" id="ARBA00022448"/>
    </source>
</evidence>
<dbReference type="PROSITE" id="PS51007">
    <property type="entry name" value="CYTC"/>
    <property type="match status" value="1"/>
</dbReference>
<dbReference type="AlphaFoldDB" id="A0A7L4ZYF8"/>
<sequence length="301" mass="31521">MTSDAPASPTPQLESARLLLIPCTDAHFEAALHHHHTLAALLGVAAAADWPGSPEATEVLAPSRAYLRANPAAQGWWMYLLIHKASQQLIGLGGFKGAPTAAGVVEIGYSLAPAFRGQGLATEAAQALVDFAFRHPEVQLVQAHTLPEHNASGRILQKLGLLHRGAVIDPDDGEVWRWELPRPASPAPPASLLSAALLLTAATVLGSCGSADNAENDRAAAPGAAATELPGKALFLENCALCHGANGKLGVNGAHDLTKSNLNQMGRTYMVTNGLGKMPAFKDQLTPEQIEQVVAYSLTLK</sequence>
<dbReference type="InterPro" id="IPR036909">
    <property type="entry name" value="Cyt_c-like_dom_sf"/>
</dbReference>
<organism evidence="6 7">
    <name type="scientific">Hymenobacter busanensis</name>
    <dbReference type="NCBI Taxonomy" id="2607656"/>
    <lineage>
        <taxon>Bacteria</taxon>
        <taxon>Pseudomonadati</taxon>
        <taxon>Bacteroidota</taxon>
        <taxon>Cytophagia</taxon>
        <taxon>Cytophagales</taxon>
        <taxon>Hymenobacteraceae</taxon>
        <taxon>Hymenobacter</taxon>
    </lineage>
</organism>
<keyword evidence="1" id="KW-0813">Transport</keyword>
<comment type="caution">
    <text evidence="6">The sequence shown here is derived from an EMBL/GenBank/DDBJ whole genome shotgun (WGS) entry which is preliminary data.</text>
</comment>
<gene>
    <name evidence="6" type="ORF">F0P96_10765</name>
</gene>
<evidence type="ECO:0000256" key="3">
    <source>
        <dbReference type="ARBA" id="ARBA00022723"/>
    </source>
</evidence>
<keyword evidence="2" id="KW-0349">Heme</keyword>
<evidence type="ECO:0000256" key="4">
    <source>
        <dbReference type="ARBA" id="ARBA00022982"/>
    </source>
</evidence>
<dbReference type="Gene3D" id="3.40.630.30">
    <property type="match status" value="1"/>
</dbReference>
<dbReference type="InterPro" id="IPR009056">
    <property type="entry name" value="Cyt_c-like_dom"/>
</dbReference>
<evidence type="ECO:0000256" key="2">
    <source>
        <dbReference type="ARBA" id="ARBA00022617"/>
    </source>
</evidence>
<reference evidence="6 7" key="1">
    <citation type="submission" date="2019-09" db="EMBL/GenBank/DDBJ databases">
        <title>Genome sequence of Hymenobacter sp. M3.</title>
        <authorList>
            <person name="Srinivasan S."/>
        </authorList>
    </citation>
    <scope>NUCLEOTIDE SEQUENCE [LARGE SCALE GENOMIC DNA]</scope>
    <source>
        <strain evidence="6 7">M3</strain>
    </source>
</reference>
<dbReference type="PROSITE" id="PS51186">
    <property type="entry name" value="GNAT"/>
    <property type="match status" value="1"/>
</dbReference>
<dbReference type="PANTHER" id="PTHR43792:SF13">
    <property type="entry name" value="ACETYLTRANSFERASE"/>
    <property type="match status" value="1"/>
</dbReference>
<dbReference type="InterPro" id="IPR008168">
    <property type="entry name" value="Cyt_C_IC"/>
</dbReference>
<evidence type="ECO:0000256" key="5">
    <source>
        <dbReference type="ARBA" id="ARBA00023004"/>
    </source>
</evidence>
<dbReference type="SUPFAM" id="SSF55729">
    <property type="entry name" value="Acyl-CoA N-acyltransferases (Nat)"/>
    <property type="match status" value="1"/>
</dbReference>
<dbReference type="GO" id="GO:0009055">
    <property type="term" value="F:electron transfer activity"/>
    <property type="evidence" value="ECO:0007669"/>
    <property type="project" value="InterPro"/>
</dbReference>
<dbReference type="InterPro" id="IPR016181">
    <property type="entry name" value="Acyl_CoA_acyltransferase"/>
</dbReference>
<dbReference type="GO" id="GO:0005506">
    <property type="term" value="F:iron ion binding"/>
    <property type="evidence" value="ECO:0007669"/>
    <property type="project" value="InterPro"/>
</dbReference>
<dbReference type="Pfam" id="PF13442">
    <property type="entry name" value="Cytochrome_CBB3"/>
    <property type="match status" value="1"/>
</dbReference>
<dbReference type="GO" id="GO:0016747">
    <property type="term" value="F:acyltransferase activity, transferring groups other than amino-acyl groups"/>
    <property type="evidence" value="ECO:0007669"/>
    <property type="project" value="InterPro"/>
</dbReference>
<dbReference type="Gene3D" id="1.10.760.10">
    <property type="entry name" value="Cytochrome c-like domain"/>
    <property type="match status" value="1"/>
</dbReference>
<dbReference type="CDD" id="cd04301">
    <property type="entry name" value="NAT_SF"/>
    <property type="match status" value="1"/>
</dbReference>
<protein>
    <submittedName>
        <fullName evidence="6">GNAT family N-acetyltransferase</fullName>
    </submittedName>
</protein>
<keyword evidence="7" id="KW-1185">Reference proteome</keyword>
<name>A0A7L4ZYF8_9BACT</name>
<proteinExistence type="predicted"/>
<dbReference type="GO" id="GO:0020037">
    <property type="term" value="F:heme binding"/>
    <property type="evidence" value="ECO:0007669"/>
    <property type="project" value="InterPro"/>
</dbReference>
<dbReference type="Pfam" id="PF13302">
    <property type="entry name" value="Acetyltransf_3"/>
    <property type="match status" value="1"/>
</dbReference>
<dbReference type="PRINTS" id="PR00605">
    <property type="entry name" value="CYTCHROMECIC"/>
</dbReference>
<dbReference type="SUPFAM" id="SSF46626">
    <property type="entry name" value="Cytochrome c"/>
    <property type="match status" value="1"/>
</dbReference>
<dbReference type="InterPro" id="IPR051531">
    <property type="entry name" value="N-acetyltransferase"/>
</dbReference>
<keyword evidence="3" id="KW-0479">Metal-binding</keyword>
<keyword evidence="4" id="KW-0249">Electron transport</keyword>
<dbReference type="EMBL" id="VTWU01000003">
    <property type="protein sequence ID" value="KAA9333442.1"/>
    <property type="molecule type" value="Genomic_DNA"/>
</dbReference>
<evidence type="ECO:0000313" key="6">
    <source>
        <dbReference type="EMBL" id="KAA9333442.1"/>
    </source>
</evidence>
<dbReference type="RefSeq" id="WP_151078863.1">
    <property type="nucleotide sequence ID" value="NZ_CP047647.1"/>
</dbReference>
<evidence type="ECO:0000313" key="7">
    <source>
        <dbReference type="Proteomes" id="UP000326380"/>
    </source>
</evidence>
<dbReference type="Proteomes" id="UP000326380">
    <property type="component" value="Unassembled WGS sequence"/>
</dbReference>
<dbReference type="PANTHER" id="PTHR43792">
    <property type="entry name" value="GNAT FAMILY, PUTATIVE (AFU_ORTHOLOGUE AFUA_3G00765)-RELATED-RELATED"/>
    <property type="match status" value="1"/>
</dbReference>
<dbReference type="InterPro" id="IPR000182">
    <property type="entry name" value="GNAT_dom"/>
</dbReference>
<keyword evidence="5" id="KW-0408">Iron</keyword>